<dbReference type="Gene3D" id="1.20.1280.50">
    <property type="match status" value="1"/>
</dbReference>
<sequence length="468" mass="51899">MEGISTSTILAIHTAPPEIIITILENLVASSQSLPFGQKYRYLIRFTHVSSRFRNIAITTPTLWTRIEITDLPATFELAKVCLQRSGAQKLDINISISSRIKIKLPGILALVNYAGIRTERLSLSLGLTMGDGWSEPQKALQALVLPYVDDLELALRAVGFQQELPTTSLPAQLPQLRYLVLRDVVPAVQPTLLSNLKKLVLTSSTESSWRLGRLQEVFKECQQLEILELIAKPANSKRAVTHTVSTEPTRQSLPNLMRLTLKGQSSKFCFQLLQDLDAPQLEEVEFGFVVDRSEEPVEWTSTHNPFNSVRLLTVSVLPCPSHVRLQAFLPGAFPNVEELALFMHGWPLLDTFSPVPKGESDGSRSTPCWNELRGLSVADTDRGSGGCWGRCMTRLQAVKTFLEARSSRSLPRLKWAQVRSCGSVAFHADFDSTVEAIKGMLEEDEGLGFSLLEKEKTRAVNGTFGGD</sequence>
<keyword evidence="2" id="KW-1185">Reference proteome</keyword>
<name>A0A0C3QH16_9AGAM</name>
<protein>
    <submittedName>
        <fullName evidence="1">Uncharacterized protein</fullName>
    </submittedName>
</protein>
<dbReference type="AlphaFoldDB" id="A0A0C3QH16"/>
<proteinExistence type="predicted"/>
<evidence type="ECO:0000313" key="1">
    <source>
        <dbReference type="EMBL" id="KIO24939.1"/>
    </source>
</evidence>
<reference evidence="1 2" key="1">
    <citation type="submission" date="2014-04" db="EMBL/GenBank/DDBJ databases">
        <authorList>
            <consortium name="DOE Joint Genome Institute"/>
            <person name="Kuo A."/>
            <person name="Girlanda M."/>
            <person name="Perotto S."/>
            <person name="Kohler A."/>
            <person name="Nagy L.G."/>
            <person name="Floudas D."/>
            <person name="Copeland A."/>
            <person name="Barry K.W."/>
            <person name="Cichocki N."/>
            <person name="Veneault-Fourrey C."/>
            <person name="LaButti K."/>
            <person name="Lindquist E.A."/>
            <person name="Lipzen A."/>
            <person name="Lundell T."/>
            <person name="Morin E."/>
            <person name="Murat C."/>
            <person name="Sun H."/>
            <person name="Tunlid A."/>
            <person name="Henrissat B."/>
            <person name="Grigoriev I.V."/>
            <person name="Hibbett D.S."/>
            <person name="Martin F."/>
            <person name="Nordberg H.P."/>
            <person name="Cantor M.N."/>
            <person name="Hua S.X."/>
        </authorList>
    </citation>
    <scope>NUCLEOTIDE SEQUENCE [LARGE SCALE GENOMIC DNA]</scope>
    <source>
        <strain evidence="1 2">MUT 4182</strain>
    </source>
</reference>
<gene>
    <name evidence="1" type="ORF">M407DRAFT_8675</name>
</gene>
<accession>A0A0C3QH16</accession>
<dbReference type="OrthoDB" id="3365698at2759"/>
<reference evidence="2" key="2">
    <citation type="submission" date="2015-01" db="EMBL/GenBank/DDBJ databases">
        <title>Evolutionary Origins and Diversification of the Mycorrhizal Mutualists.</title>
        <authorList>
            <consortium name="DOE Joint Genome Institute"/>
            <consortium name="Mycorrhizal Genomics Consortium"/>
            <person name="Kohler A."/>
            <person name="Kuo A."/>
            <person name="Nagy L.G."/>
            <person name="Floudas D."/>
            <person name="Copeland A."/>
            <person name="Barry K.W."/>
            <person name="Cichocki N."/>
            <person name="Veneault-Fourrey C."/>
            <person name="LaButti K."/>
            <person name="Lindquist E.A."/>
            <person name="Lipzen A."/>
            <person name="Lundell T."/>
            <person name="Morin E."/>
            <person name="Murat C."/>
            <person name="Riley R."/>
            <person name="Ohm R."/>
            <person name="Sun H."/>
            <person name="Tunlid A."/>
            <person name="Henrissat B."/>
            <person name="Grigoriev I.V."/>
            <person name="Hibbett D.S."/>
            <person name="Martin F."/>
        </authorList>
    </citation>
    <scope>NUCLEOTIDE SEQUENCE [LARGE SCALE GENOMIC DNA]</scope>
    <source>
        <strain evidence="2">MUT 4182</strain>
    </source>
</reference>
<dbReference type="EMBL" id="KN823051">
    <property type="protein sequence ID" value="KIO24939.1"/>
    <property type="molecule type" value="Genomic_DNA"/>
</dbReference>
<dbReference type="HOGENOM" id="CLU_602955_0_0_1"/>
<evidence type="ECO:0000313" key="2">
    <source>
        <dbReference type="Proteomes" id="UP000054248"/>
    </source>
</evidence>
<dbReference type="Proteomes" id="UP000054248">
    <property type="component" value="Unassembled WGS sequence"/>
</dbReference>
<organism evidence="1 2">
    <name type="scientific">Tulasnella calospora MUT 4182</name>
    <dbReference type="NCBI Taxonomy" id="1051891"/>
    <lineage>
        <taxon>Eukaryota</taxon>
        <taxon>Fungi</taxon>
        <taxon>Dikarya</taxon>
        <taxon>Basidiomycota</taxon>
        <taxon>Agaricomycotina</taxon>
        <taxon>Agaricomycetes</taxon>
        <taxon>Cantharellales</taxon>
        <taxon>Tulasnellaceae</taxon>
        <taxon>Tulasnella</taxon>
    </lineage>
</organism>